<proteinExistence type="predicted"/>
<dbReference type="RefSeq" id="WP_344888385.1">
    <property type="nucleotide sequence ID" value="NZ_BAAAWD010000004.1"/>
</dbReference>
<dbReference type="Proteomes" id="UP001499930">
    <property type="component" value="Unassembled WGS sequence"/>
</dbReference>
<comment type="caution">
    <text evidence="1">The sequence shown here is derived from an EMBL/GenBank/DDBJ whole genome shotgun (WGS) entry which is preliminary data.</text>
</comment>
<evidence type="ECO:0000313" key="1">
    <source>
        <dbReference type="EMBL" id="GAA2990392.1"/>
    </source>
</evidence>
<evidence type="ECO:0000313" key="2">
    <source>
        <dbReference type="Proteomes" id="UP001499930"/>
    </source>
</evidence>
<dbReference type="EMBL" id="BAAAWD010000004">
    <property type="protein sequence ID" value="GAA2990392.1"/>
    <property type="molecule type" value="Genomic_DNA"/>
</dbReference>
<gene>
    <name evidence="1" type="ORF">GCM10017559_07990</name>
</gene>
<keyword evidence="2" id="KW-1185">Reference proteome</keyword>
<protein>
    <submittedName>
        <fullName evidence="1">Uncharacterized protein</fullName>
    </submittedName>
</protein>
<organism evidence="1 2">
    <name type="scientific">Streptosporangium longisporum</name>
    <dbReference type="NCBI Taxonomy" id="46187"/>
    <lineage>
        <taxon>Bacteria</taxon>
        <taxon>Bacillati</taxon>
        <taxon>Actinomycetota</taxon>
        <taxon>Actinomycetes</taxon>
        <taxon>Streptosporangiales</taxon>
        <taxon>Streptosporangiaceae</taxon>
        <taxon>Streptosporangium</taxon>
    </lineage>
</organism>
<accession>A0ABN3XSK6</accession>
<name>A0ABN3XSK6_9ACTN</name>
<sequence length="133" mass="14200">MTATQAPTKQLRAAAEALRAPLLPAYLTVPVRVVQGDSERMDTLSWCETQHPDDEDCGACEVVETLHSELAGLIAALLTAREPLAALMDAMANEIHTQGGNPRTEEELAKYGYMVPTWPTSLAAARAILGGGQ</sequence>
<reference evidence="1 2" key="1">
    <citation type="journal article" date="2019" name="Int. J. Syst. Evol. Microbiol.">
        <title>The Global Catalogue of Microorganisms (GCM) 10K type strain sequencing project: providing services to taxonomists for standard genome sequencing and annotation.</title>
        <authorList>
            <consortium name="The Broad Institute Genomics Platform"/>
            <consortium name="The Broad Institute Genome Sequencing Center for Infectious Disease"/>
            <person name="Wu L."/>
            <person name="Ma J."/>
        </authorList>
    </citation>
    <scope>NUCLEOTIDE SEQUENCE [LARGE SCALE GENOMIC DNA]</scope>
    <source>
        <strain evidence="1 2">JCM 3106</strain>
    </source>
</reference>